<evidence type="ECO:0000259" key="1">
    <source>
        <dbReference type="Pfam" id="PF02078"/>
    </source>
</evidence>
<sequence>MLLYHIRSGHPQWNSGRRSLSEFVMAKAFRGKKVLGEYDIKVEQAEFSEVNLVAHSNGTCNVDMQVIRGGTKVVRSAPHISSTHI</sequence>
<dbReference type="Proteomes" id="UP001476798">
    <property type="component" value="Unassembled WGS sequence"/>
</dbReference>
<comment type="caution">
    <text evidence="2">The sequence shown here is derived from an EMBL/GenBank/DDBJ whole genome shotgun (WGS) entry which is preliminary data.</text>
</comment>
<dbReference type="InterPro" id="IPR020897">
    <property type="entry name" value="Synapsin_pre-ATP-grasp_dom"/>
</dbReference>
<name>A0ABV0PR95_9TELE</name>
<dbReference type="PANTHER" id="PTHR10841">
    <property type="entry name" value="SYNAPSIN"/>
    <property type="match status" value="1"/>
</dbReference>
<dbReference type="Gene3D" id="3.40.50.20">
    <property type="match status" value="1"/>
</dbReference>
<gene>
    <name evidence="2" type="primary">SYN2_4</name>
    <name evidence="2" type="ORF">GOODEAATRI_024396</name>
</gene>
<organism evidence="2 3">
    <name type="scientific">Goodea atripinnis</name>
    <dbReference type="NCBI Taxonomy" id="208336"/>
    <lineage>
        <taxon>Eukaryota</taxon>
        <taxon>Metazoa</taxon>
        <taxon>Chordata</taxon>
        <taxon>Craniata</taxon>
        <taxon>Vertebrata</taxon>
        <taxon>Euteleostomi</taxon>
        <taxon>Actinopterygii</taxon>
        <taxon>Neopterygii</taxon>
        <taxon>Teleostei</taxon>
        <taxon>Neoteleostei</taxon>
        <taxon>Acanthomorphata</taxon>
        <taxon>Ovalentaria</taxon>
        <taxon>Atherinomorphae</taxon>
        <taxon>Cyprinodontiformes</taxon>
        <taxon>Goodeidae</taxon>
        <taxon>Goodea</taxon>
    </lineage>
</organism>
<keyword evidence="3" id="KW-1185">Reference proteome</keyword>
<accession>A0ABV0PR95</accession>
<proteinExistence type="predicted"/>
<reference evidence="2 3" key="1">
    <citation type="submission" date="2021-06" db="EMBL/GenBank/DDBJ databases">
        <authorList>
            <person name="Palmer J.M."/>
        </authorList>
    </citation>
    <scope>NUCLEOTIDE SEQUENCE [LARGE SCALE GENOMIC DNA]</scope>
    <source>
        <strain evidence="2 3">GA_2019</strain>
        <tissue evidence="2">Muscle</tissue>
    </source>
</reference>
<evidence type="ECO:0000313" key="3">
    <source>
        <dbReference type="Proteomes" id="UP001476798"/>
    </source>
</evidence>
<protein>
    <submittedName>
        <fullName evidence="2">Synapsin-2</fullName>
    </submittedName>
</protein>
<dbReference type="InterPro" id="IPR016185">
    <property type="entry name" value="PreATP-grasp_dom_sf"/>
</dbReference>
<feature type="domain" description="Synapsin pre-ATP-grasp" evidence="1">
    <location>
        <begin position="26"/>
        <end position="76"/>
    </location>
</feature>
<dbReference type="EMBL" id="JAHRIO010082689">
    <property type="protein sequence ID" value="MEQ2186020.1"/>
    <property type="molecule type" value="Genomic_DNA"/>
</dbReference>
<dbReference type="SUPFAM" id="SSF52440">
    <property type="entry name" value="PreATP-grasp domain"/>
    <property type="match status" value="1"/>
</dbReference>
<dbReference type="PANTHER" id="PTHR10841:SF20">
    <property type="entry name" value="SYNAPSIN-2"/>
    <property type="match status" value="1"/>
</dbReference>
<evidence type="ECO:0000313" key="2">
    <source>
        <dbReference type="EMBL" id="MEQ2186020.1"/>
    </source>
</evidence>
<dbReference type="Pfam" id="PF02078">
    <property type="entry name" value="Synapsin"/>
    <property type="match status" value="1"/>
</dbReference>